<dbReference type="SUPFAM" id="SSF75005">
    <property type="entry name" value="Arabinanase/levansucrase/invertase"/>
    <property type="match status" value="1"/>
</dbReference>
<dbReference type="RefSeq" id="WP_199112304.1">
    <property type="nucleotide sequence ID" value="NZ_JAELVQ010000001.1"/>
</dbReference>
<dbReference type="GO" id="GO:0016787">
    <property type="term" value="F:hydrolase activity"/>
    <property type="evidence" value="ECO:0007669"/>
    <property type="project" value="UniProtKB-KW"/>
</dbReference>
<protein>
    <submittedName>
        <fullName evidence="1">Glycoside hydrolase family protein</fullName>
    </submittedName>
</protein>
<dbReference type="InterPro" id="IPR023296">
    <property type="entry name" value="Glyco_hydro_beta-prop_sf"/>
</dbReference>
<keyword evidence="2" id="KW-1185">Reference proteome</keyword>
<dbReference type="Proteomes" id="UP000610931">
    <property type="component" value="Unassembled WGS sequence"/>
</dbReference>
<reference evidence="1" key="1">
    <citation type="submission" date="2020-12" db="EMBL/GenBank/DDBJ databases">
        <title>Snuella sp. nov., isolated from sediment in Incheon.</title>
        <authorList>
            <person name="Kim W."/>
        </authorList>
    </citation>
    <scope>NUCLEOTIDE SEQUENCE</scope>
    <source>
        <strain evidence="1">CAU 1569</strain>
    </source>
</reference>
<sequence>MKHKNFIIHLIVFVLLIGQVQAQVKERERPVAWDSLVYGGRFMDRFLPMPVQGQLTTDTWGAKNVIPRYVDNGIEDNVNSYWGGNAVLGDDNKYHLFVCGWPENSPKGHMYWSKSTVFHAVSQNSFGPYKIVETVGKGHNPEVYRLKDNRYVVYVIGGYYISDAIYEPWKYNKFEFNKRDRKIIEGLSNLSFAQREDGSYLMVCRGGGIWFSKTGVSPYNQVTEKRVYPPVEGEFEDPLVWKTNIQYHMIVNDWLGRIAYSLRSKDGVTWKVDPGEAYMPGISKYEDGTKVDWFKYERIKVLQDKYGRATQAHFAVIDTIKWHDLENDNHSSKHIVIPLTVGRLATVLNKKKIGAKTKAVQVKITAEPDFNPHTDMDIASLRFGATEAVNFGKGAKVTKTEKMGDDLIITFDGEGHGLTESNFAGKIIGKTNKGSLLFAYTRLPGVDYVTPILSARLPKIKPTPKGADLTVEVQNFGQAASKKSKIRIICSKEGKDIEIVNGTVPKLLPFEKTGLYLKSKVSFDKDKTYKIKVIINPNSPNPILLHGEVMPMP</sequence>
<dbReference type="AlphaFoldDB" id="A0A8J7IEL9"/>
<dbReference type="EMBL" id="JAELVQ010000001">
    <property type="protein sequence ID" value="MBJ6366677.1"/>
    <property type="molecule type" value="Genomic_DNA"/>
</dbReference>
<dbReference type="Gene3D" id="2.115.10.20">
    <property type="entry name" value="Glycosyl hydrolase domain, family 43"/>
    <property type="match status" value="1"/>
</dbReference>
<evidence type="ECO:0000313" key="2">
    <source>
        <dbReference type="Proteomes" id="UP000610931"/>
    </source>
</evidence>
<gene>
    <name evidence="1" type="ORF">JF259_01120</name>
</gene>
<proteinExistence type="predicted"/>
<organism evidence="1 2">
    <name type="scientific">Snuella sedimenti</name>
    <dbReference type="NCBI Taxonomy" id="2798802"/>
    <lineage>
        <taxon>Bacteria</taxon>
        <taxon>Pseudomonadati</taxon>
        <taxon>Bacteroidota</taxon>
        <taxon>Flavobacteriia</taxon>
        <taxon>Flavobacteriales</taxon>
        <taxon>Flavobacteriaceae</taxon>
        <taxon>Snuella</taxon>
    </lineage>
</organism>
<comment type="caution">
    <text evidence="1">The sequence shown here is derived from an EMBL/GenBank/DDBJ whole genome shotgun (WGS) entry which is preliminary data.</text>
</comment>
<dbReference type="CDD" id="cd08994">
    <property type="entry name" value="GH43_62_32_68_117_130-like"/>
    <property type="match status" value="1"/>
</dbReference>
<keyword evidence="1" id="KW-0378">Hydrolase</keyword>
<accession>A0A8J7IEL9</accession>
<name>A0A8J7IEL9_9FLAO</name>
<evidence type="ECO:0000313" key="1">
    <source>
        <dbReference type="EMBL" id="MBJ6366677.1"/>
    </source>
</evidence>